<protein>
    <submittedName>
        <fullName evidence="2">Transposase</fullName>
    </submittedName>
</protein>
<keyword evidence="3" id="KW-1185">Reference proteome</keyword>
<dbReference type="Proteomes" id="UP000054703">
    <property type="component" value="Unassembled WGS sequence"/>
</dbReference>
<dbReference type="AlphaFoldDB" id="A0A0W0YS93"/>
<proteinExistence type="predicted"/>
<organism evidence="2 3">
    <name type="scientific">Legionella santicrucis</name>
    <dbReference type="NCBI Taxonomy" id="45074"/>
    <lineage>
        <taxon>Bacteria</taxon>
        <taxon>Pseudomonadati</taxon>
        <taxon>Pseudomonadota</taxon>
        <taxon>Gammaproteobacteria</taxon>
        <taxon>Legionellales</taxon>
        <taxon>Legionellaceae</taxon>
        <taxon>Legionella</taxon>
    </lineage>
</organism>
<gene>
    <name evidence="2" type="ORF">Lsan_2147</name>
</gene>
<dbReference type="STRING" id="45074.Lsan_2147"/>
<dbReference type="SUPFAM" id="SSF46689">
    <property type="entry name" value="Homeodomain-like"/>
    <property type="match status" value="1"/>
</dbReference>
<comment type="caution">
    <text evidence="2">The sequence shown here is derived from an EMBL/GenBank/DDBJ whole genome shotgun (WGS) entry which is preliminary data.</text>
</comment>
<dbReference type="Pfam" id="PF01710">
    <property type="entry name" value="HTH_Tnp_IS630"/>
    <property type="match status" value="1"/>
</dbReference>
<accession>A0A0W0YS93</accession>
<dbReference type="InterPro" id="IPR002622">
    <property type="entry name" value="Transposase_14"/>
</dbReference>
<dbReference type="InterPro" id="IPR009057">
    <property type="entry name" value="Homeodomain-like_sf"/>
</dbReference>
<reference evidence="2 3" key="1">
    <citation type="submission" date="2015-11" db="EMBL/GenBank/DDBJ databases">
        <title>Genomic analysis of 38 Legionella species identifies large and diverse effector repertoires.</title>
        <authorList>
            <person name="Burstein D."/>
            <person name="Amaro F."/>
            <person name="Zusman T."/>
            <person name="Lifshitz Z."/>
            <person name="Cohen O."/>
            <person name="Gilbert J.A."/>
            <person name="Pupko T."/>
            <person name="Shuman H.A."/>
            <person name="Segal G."/>
        </authorList>
    </citation>
    <scope>NUCLEOTIDE SEQUENCE [LARGE SCALE GENOMIC DNA]</scope>
    <source>
        <strain evidence="2 3">SC-63-C7</strain>
    </source>
</reference>
<dbReference type="PATRIC" id="fig|45074.5.peg.2296"/>
<dbReference type="RefSeq" id="WP_162265601.1">
    <property type="nucleotide sequence ID" value="NZ_CAAAIH010000025.1"/>
</dbReference>
<evidence type="ECO:0000313" key="3">
    <source>
        <dbReference type="Proteomes" id="UP000054703"/>
    </source>
</evidence>
<name>A0A0W0YS93_9GAMM</name>
<evidence type="ECO:0000313" key="2">
    <source>
        <dbReference type="EMBL" id="KTD59722.1"/>
    </source>
</evidence>
<feature type="domain" description="Transposase Synechocystis PCC 6803" evidence="1">
    <location>
        <begin position="8"/>
        <end position="50"/>
    </location>
</feature>
<dbReference type="EMBL" id="LNYU01000052">
    <property type="protein sequence ID" value="KTD59722.1"/>
    <property type="molecule type" value="Genomic_DNA"/>
</dbReference>
<sequence length="90" mass="10405">MLLPIKAMSHTTEIRERVLAYIEEGGLIKTACKLFGVSRSSLQRWRLRKAVVGLLLPWRLKVDYSHAAYLVSFFLKKFIILNSLNCILVR</sequence>
<evidence type="ECO:0000259" key="1">
    <source>
        <dbReference type="Pfam" id="PF01710"/>
    </source>
</evidence>